<dbReference type="PANTHER" id="PTHR43818:SF5">
    <property type="entry name" value="OXIDOREDUCTASE FAMILY PROTEIN"/>
    <property type="match status" value="1"/>
</dbReference>
<dbReference type="SUPFAM" id="SSF55347">
    <property type="entry name" value="Glyceraldehyde-3-phosphate dehydrogenase-like, C-terminal domain"/>
    <property type="match status" value="1"/>
</dbReference>
<name>A0A3E1NRK4_9BACT</name>
<dbReference type="InterPro" id="IPR050463">
    <property type="entry name" value="Gfo/Idh/MocA_oxidrdct_glycsds"/>
</dbReference>
<accession>A0A3E1NRK4</accession>
<keyword evidence="4" id="KW-1185">Reference proteome</keyword>
<comment type="caution">
    <text evidence="3">The sequence shown here is derived from an EMBL/GenBank/DDBJ whole genome shotgun (WGS) entry which is preliminary data.</text>
</comment>
<organism evidence="3 4">
    <name type="scientific">Deminuibacter soli</name>
    <dbReference type="NCBI Taxonomy" id="2291815"/>
    <lineage>
        <taxon>Bacteria</taxon>
        <taxon>Pseudomonadati</taxon>
        <taxon>Bacteroidota</taxon>
        <taxon>Chitinophagia</taxon>
        <taxon>Chitinophagales</taxon>
        <taxon>Chitinophagaceae</taxon>
        <taxon>Deminuibacter</taxon>
    </lineage>
</organism>
<dbReference type="InterPro" id="IPR043906">
    <property type="entry name" value="Gfo/Idh/MocA_OxRdtase_bact_C"/>
</dbReference>
<dbReference type="Gene3D" id="3.30.360.10">
    <property type="entry name" value="Dihydrodipicolinate Reductase, domain 2"/>
    <property type="match status" value="1"/>
</dbReference>
<dbReference type="Proteomes" id="UP000261284">
    <property type="component" value="Unassembled WGS sequence"/>
</dbReference>
<dbReference type="Pfam" id="PF01408">
    <property type="entry name" value="GFO_IDH_MocA"/>
    <property type="match status" value="1"/>
</dbReference>
<reference evidence="3 4" key="1">
    <citation type="submission" date="2018-08" db="EMBL/GenBank/DDBJ databases">
        <title>Chitinophagaceae sp. K23C18032701, a novel bacterium isolated from forest soil.</title>
        <authorList>
            <person name="Wang C."/>
        </authorList>
    </citation>
    <scope>NUCLEOTIDE SEQUENCE [LARGE SCALE GENOMIC DNA]</scope>
    <source>
        <strain evidence="3 4">K23C18032701</strain>
    </source>
</reference>
<evidence type="ECO:0000259" key="2">
    <source>
        <dbReference type="Pfam" id="PF19051"/>
    </source>
</evidence>
<dbReference type="InterPro" id="IPR000683">
    <property type="entry name" value="Gfo/Idh/MocA-like_OxRdtase_N"/>
</dbReference>
<sequence>MMHRRNFLRNAALTFSGMSILQQLPAADIASLRNGIAASDKINVGLIGCKGMGWADLSSILKLPQVNCAAICDIDDSIIAMRKADLAKLNCTPTIYKDYRKLLDNKDIDVVIIGTPDHWHCLQMTDACSAGKQVYVEKPIANSINEAQQMVAAAQRYNTIVQVGQWQRSQQHFNKAIEFVHSGKLGRIVKTKAWMYNGGSKALTPVANAPVPAGVDYNMWLGPAAHRDFNKNRFHYDFRWFWDYAGGLMTDWGVHLIDMVLLGMQVNAPVSVTANGGKYSFPGDARETPDVLTALYDFGSFDMTWEHAMGVAGGQYGQQHGIAFIGDNGTLVLTRGGWEVRPEKDSSKKVDKMEAVAWQPSTDNGLDNHTVNFVEAITKKDASLLHTPIQAGAQVAMVSHMGNIAFRTGEKIKWDAAKMQFNHNEANALVKPDYHNGWKLPKFA</sequence>
<gene>
    <name evidence="3" type="ORF">DXN05_05485</name>
</gene>
<dbReference type="OrthoDB" id="726883at2"/>
<evidence type="ECO:0000313" key="3">
    <source>
        <dbReference type="EMBL" id="RFM30408.1"/>
    </source>
</evidence>
<dbReference type="InterPro" id="IPR036291">
    <property type="entry name" value="NAD(P)-bd_dom_sf"/>
</dbReference>
<dbReference type="AlphaFoldDB" id="A0A3E1NRK4"/>
<dbReference type="Pfam" id="PF19051">
    <property type="entry name" value="GFO_IDH_MocA_C2"/>
    <property type="match status" value="1"/>
</dbReference>
<dbReference type="Gene3D" id="3.40.50.720">
    <property type="entry name" value="NAD(P)-binding Rossmann-like Domain"/>
    <property type="match status" value="1"/>
</dbReference>
<evidence type="ECO:0000313" key="4">
    <source>
        <dbReference type="Proteomes" id="UP000261284"/>
    </source>
</evidence>
<evidence type="ECO:0000259" key="1">
    <source>
        <dbReference type="Pfam" id="PF01408"/>
    </source>
</evidence>
<feature type="domain" description="Gfo/Idh/MocA-like oxidoreductase bacterial type C-terminal" evidence="2">
    <location>
        <begin position="204"/>
        <end position="276"/>
    </location>
</feature>
<feature type="domain" description="Gfo/Idh/MocA-like oxidoreductase N-terminal" evidence="1">
    <location>
        <begin position="42"/>
        <end position="164"/>
    </location>
</feature>
<dbReference type="SUPFAM" id="SSF51735">
    <property type="entry name" value="NAD(P)-binding Rossmann-fold domains"/>
    <property type="match status" value="1"/>
</dbReference>
<dbReference type="EMBL" id="QTJU01000001">
    <property type="protein sequence ID" value="RFM30408.1"/>
    <property type="molecule type" value="Genomic_DNA"/>
</dbReference>
<proteinExistence type="predicted"/>
<dbReference type="GO" id="GO:0000166">
    <property type="term" value="F:nucleotide binding"/>
    <property type="evidence" value="ECO:0007669"/>
    <property type="project" value="InterPro"/>
</dbReference>
<dbReference type="PANTHER" id="PTHR43818">
    <property type="entry name" value="BCDNA.GH03377"/>
    <property type="match status" value="1"/>
</dbReference>
<protein>
    <submittedName>
        <fullName evidence="3">Gfo/Idh/MocA family oxidoreductase</fullName>
    </submittedName>
</protein>